<dbReference type="EMBL" id="KI913973">
    <property type="protein sequence ID" value="ETV97394.1"/>
    <property type="molecule type" value="Genomic_DNA"/>
</dbReference>
<name>A0A024TTV0_9STRA</name>
<dbReference type="GeneID" id="20086778"/>
<reference evidence="2" key="1">
    <citation type="submission" date="2013-12" db="EMBL/GenBank/DDBJ databases">
        <title>The Genome Sequence of Aphanomyces invadans NJM9701.</title>
        <authorList>
            <consortium name="The Broad Institute Genomics Platform"/>
            <person name="Russ C."/>
            <person name="Tyler B."/>
            <person name="van West P."/>
            <person name="Dieguez-Uribeondo J."/>
            <person name="Young S.K."/>
            <person name="Zeng Q."/>
            <person name="Gargeya S."/>
            <person name="Fitzgerald M."/>
            <person name="Abouelleil A."/>
            <person name="Alvarado L."/>
            <person name="Chapman S.B."/>
            <person name="Gainer-Dewar J."/>
            <person name="Goldberg J."/>
            <person name="Griggs A."/>
            <person name="Gujja S."/>
            <person name="Hansen M."/>
            <person name="Howarth C."/>
            <person name="Imamovic A."/>
            <person name="Ireland A."/>
            <person name="Larimer J."/>
            <person name="McCowan C."/>
            <person name="Murphy C."/>
            <person name="Pearson M."/>
            <person name="Poon T.W."/>
            <person name="Priest M."/>
            <person name="Roberts A."/>
            <person name="Saif S."/>
            <person name="Shea T."/>
            <person name="Sykes S."/>
            <person name="Wortman J."/>
            <person name="Nusbaum C."/>
            <person name="Birren B."/>
        </authorList>
    </citation>
    <scope>NUCLEOTIDE SEQUENCE [LARGE SCALE GENOMIC DNA]</scope>
    <source>
        <strain evidence="2">NJM9701</strain>
    </source>
</reference>
<accession>A0A024TTV0</accession>
<dbReference type="STRING" id="157072.A0A024TTV0"/>
<dbReference type="RefSeq" id="XP_008874102.1">
    <property type="nucleotide sequence ID" value="XM_008875880.1"/>
</dbReference>
<evidence type="ECO:0008006" key="3">
    <source>
        <dbReference type="Google" id="ProtNLM"/>
    </source>
</evidence>
<sequence>MASITTTLKLNDHNFREWDIYFRGKLMMKGMHQYLTHTPTSASLDATSDDQKALGILIDTLEPSQYRHIAPPTTVSTMRRRRVTGVTVATSAELIYNEEDLDFSLVKLNVKSGVSLASYSYLQARSTGPVLNEPIYIAHHPRSKPKLITSTVDNGVAGTIEGTPTCCPDYVLYSVDTEVGSSGAPVLSAHDNKVVALHSRGGCPNAGVKMDKIVSKLRSLGHLPANAVA</sequence>
<dbReference type="VEuPathDB" id="FungiDB:H310_09728"/>
<organism evidence="2">
    <name type="scientific">Aphanomyces invadans</name>
    <dbReference type="NCBI Taxonomy" id="157072"/>
    <lineage>
        <taxon>Eukaryota</taxon>
        <taxon>Sar</taxon>
        <taxon>Stramenopiles</taxon>
        <taxon>Oomycota</taxon>
        <taxon>Saprolegniomycetes</taxon>
        <taxon>Saprolegniales</taxon>
        <taxon>Verrucalvaceae</taxon>
        <taxon>Aphanomyces</taxon>
    </lineage>
</organism>
<dbReference type="SUPFAM" id="SSF50494">
    <property type="entry name" value="Trypsin-like serine proteases"/>
    <property type="match status" value="1"/>
</dbReference>
<dbReference type="PANTHER" id="PTHR36234">
    <property type="entry name" value="LYSYL ENDOPEPTIDASE"/>
    <property type="match status" value="1"/>
</dbReference>
<dbReference type="Gene3D" id="2.40.10.10">
    <property type="entry name" value="Trypsin-like serine proteases"/>
    <property type="match status" value="1"/>
</dbReference>
<evidence type="ECO:0000313" key="2">
    <source>
        <dbReference type="EMBL" id="ETV97394.1"/>
    </source>
</evidence>
<protein>
    <recommendedName>
        <fullName evidence="3">Serine protease</fullName>
    </recommendedName>
</protein>
<proteinExistence type="predicted"/>
<dbReference type="InterPro" id="IPR043504">
    <property type="entry name" value="Peptidase_S1_PA_chymotrypsin"/>
</dbReference>
<dbReference type="Pfam" id="PF13365">
    <property type="entry name" value="Trypsin_2"/>
    <property type="match status" value="1"/>
</dbReference>
<gene>
    <name evidence="2" type="ORF">H310_09728</name>
</gene>
<keyword evidence="1" id="KW-0843">Virulence</keyword>
<evidence type="ECO:0000256" key="1">
    <source>
        <dbReference type="ARBA" id="ARBA00023026"/>
    </source>
</evidence>
<dbReference type="AlphaFoldDB" id="A0A024TTV0"/>
<dbReference type="PANTHER" id="PTHR36234:SF5">
    <property type="entry name" value="LYSYL ENDOPEPTIDASE"/>
    <property type="match status" value="1"/>
</dbReference>
<dbReference type="OrthoDB" id="148126at2759"/>
<dbReference type="InterPro" id="IPR009003">
    <property type="entry name" value="Peptidase_S1_PA"/>
</dbReference>